<reference evidence="4" key="1">
    <citation type="submission" date="2016-02" db="EMBL/GenBank/DDBJ databases">
        <title>Draft Genome Sequence of Sporotomaculum syntrophicum Strain FB, a Syntrophic Benzoate Degrader.</title>
        <authorList>
            <person name="Nobu M.K."/>
            <person name="Narihiro T."/>
            <person name="Qiu Y.-L."/>
            <person name="Ohashi A."/>
            <person name="Liu W.-T."/>
            <person name="Yuji S."/>
        </authorList>
    </citation>
    <scope>NUCLEOTIDE SEQUENCE</scope>
    <source>
        <strain evidence="4">FB</strain>
    </source>
</reference>
<organism evidence="4 5">
    <name type="scientific">Sporotomaculum syntrophicum</name>
    <dbReference type="NCBI Taxonomy" id="182264"/>
    <lineage>
        <taxon>Bacteria</taxon>
        <taxon>Bacillati</taxon>
        <taxon>Bacillota</taxon>
        <taxon>Clostridia</taxon>
        <taxon>Eubacteriales</taxon>
        <taxon>Desulfallaceae</taxon>
        <taxon>Sporotomaculum</taxon>
    </lineage>
</organism>
<dbReference type="Pfam" id="PF01522">
    <property type="entry name" value="Polysacc_deac_1"/>
    <property type="match status" value="1"/>
</dbReference>
<dbReference type="EC" id="3.5.1.104" evidence="4"/>
<dbReference type="PANTHER" id="PTHR10587:SF133">
    <property type="entry name" value="CHITIN DEACETYLASE 1-RELATED"/>
    <property type="match status" value="1"/>
</dbReference>
<evidence type="ECO:0000256" key="2">
    <source>
        <dbReference type="ARBA" id="ARBA00022801"/>
    </source>
</evidence>
<keyword evidence="1" id="KW-0479">Metal-binding</keyword>
<dbReference type="GO" id="GO:0046872">
    <property type="term" value="F:metal ion binding"/>
    <property type="evidence" value="ECO:0007669"/>
    <property type="project" value="UniProtKB-KW"/>
</dbReference>
<dbReference type="InterPro" id="IPR011330">
    <property type="entry name" value="Glyco_hydro/deAcase_b/a-brl"/>
</dbReference>
<dbReference type="AlphaFoldDB" id="A0A9D2WNR9"/>
<dbReference type="PANTHER" id="PTHR10587">
    <property type="entry name" value="GLYCOSYL TRANSFERASE-RELATED"/>
    <property type="match status" value="1"/>
</dbReference>
<evidence type="ECO:0000259" key="3">
    <source>
        <dbReference type="PROSITE" id="PS51677"/>
    </source>
</evidence>
<feature type="domain" description="NodB homology" evidence="3">
    <location>
        <begin position="41"/>
        <end position="217"/>
    </location>
</feature>
<protein>
    <submittedName>
        <fullName evidence="4">Peptidoglycan-N-acetylglucosamine deacetylase</fullName>
        <ecNumber evidence="4">3.5.1.104</ecNumber>
    </submittedName>
</protein>
<dbReference type="InterPro" id="IPR002509">
    <property type="entry name" value="NODB_dom"/>
</dbReference>
<dbReference type="CDD" id="cd10950">
    <property type="entry name" value="CE4_BsYlxY_like"/>
    <property type="match status" value="1"/>
</dbReference>
<dbReference type="EMBL" id="LSRS01000005">
    <property type="protein sequence ID" value="KAF1084578.1"/>
    <property type="molecule type" value="Genomic_DNA"/>
</dbReference>
<evidence type="ECO:0000256" key="1">
    <source>
        <dbReference type="ARBA" id="ARBA00022723"/>
    </source>
</evidence>
<sequence length="229" mass="25742">MVKYFLLICIGAFVLWAVYPREHVATSAVVEPIYQGNENVKAIALTCNVFWGEDYIGQMLDILNEKNVQATFFIGGTWAEKYPDLVNKIFEQGHEIGSHGYSHPHPDSLSRQENLQDISRAEKIIADLIGEKPRLYAPPYGERGSAVLEAAQELGYRTVLWSIDTVDWQRPAPEVIRNRVLNKMENGAIVLMHPTAPTVNALPGIIDALHEQGYQLITVGKMLEQMPKQ</sequence>
<dbReference type="GO" id="GO:0016020">
    <property type="term" value="C:membrane"/>
    <property type="evidence" value="ECO:0007669"/>
    <property type="project" value="TreeGrafter"/>
</dbReference>
<keyword evidence="5" id="KW-1185">Reference proteome</keyword>
<dbReference type="RefSeq" id="WP_243153030.1">
    <property type="nucleotide sequence ID" value="NZ_LSRS01000005.1"/>
</dbReference>
<accession>A0A9D2WNR9</accession>
<dbReference type="GO" id="GO:0005975">
    <property type="term" value="P:carbohydrate metabolic process"/>
    <property type="evidence" value="ECO:0007669"/>
    <property type="project" value="InterPro"/>
</dbReference>
<comment type="caution">
    <text evidence="4">The sequence shown here is derived from an EMBL/GenBank/DDBJ whole genome shotgun (WGS) entry which is preliminary data.</text>
</comment>
<dbReference type="InterPro" id="IPR050248">
    <property type="entry name" value="Polysacc_deacetylase_ArnD"/>
</dbReference>
<gene>
    <name evidence="4" type="primary">pgdA_2</name>
    <name evidence="4" type="ORF">SPSYN_02356</name>
</gene>
<proteinExistence type="predicted"/>
<evidence type="ECO:0000313" key="5">
    <source>
        <dbReference type="Proteomes" id="UP000798488"/>
    </source>
</evidence>
<name>A0A9D2WNR9_9FIRM</name>
<dbReference type="GO" id="GO:0016810">
    <property type="term" value="F:hydrolase activity, acting on carbon-nitrogen (but not peptide) bonds"/>
    <property type="evidence" value="ECO:0007669"/>
    <property type="project" value="InterPro"/>
</dbReference>
<dbReference type="Gene3D" id="3.20.20.370">
    <property type="entry name" value="Glycoside hydrolase/deacetylase"/>
    <property type="match status" value="1"/>
</dbReference>
<keyword evidence="2 4" id="KW-0378">Hydrolase</keyword>
<evidence type="ECO:0000313" key="4">
    <source>
        <dbReference type="EMBL" id="KAF1084578.1"/>
    </source>
</evidence>
<dbReference type="SUPFAM" id="SSF88713">
    <property type="entry name" value="Glycoside hydrolase/deacetylase"/>
    <property type="match status" value="1"/>
</dbReference>
<dbReference type="PROSITE" id="PS51677">
    <property type="entry name" value="NODB"/>
    <property type="match status" value="1"/>
</dbReference>
<dbReference type="Proteomes" id="UP000798488">
    <property type="component" value="Unassembled WGS sequence"/>
</dbReference>